<accession>A0AA43TY13</accession>
<evidence type="ECO:0000256" key="1">
    <source>
        <dbReference type="SAM" id="MobiDB-lite"/>
    </source>
</evidence>
<feature type="compositionally biased region" description="Polar residues" evidence="1">
    <location>
        <begin position="475"/>
        <end position="488"/>
    </location>
</feature>
<gene>
    <name evidence="2" type="ORF">OHK93_003350</name>
</gene>
<keyword evidence="3" id="KW-1185">Reference proteome</keyword>
<feature type="compositionally biased region" description="Polar residues" evidence="1">
    <location>
        <begin position="457"/>
        <end position="468"/>
    </location>
</feature>
<feature type="region of interest" description="Disordered" evidence="1">
    <location>
        <begin position="1"/>
        <end position="46"/>
    </location>
</feature>
<evidence type="ECO:0000313" key="3">
    <source>
        <dbReference type="Proteomes" id="UP001161017"/>
    </source>
</evidence>
<dbReference type="AlphaFoldDB" id="A0AA43TY13"/>
<name>A0AA43TY13_9LECA</name>
<evidence type="ECO:0000313" key="2">
    <source>
        <dbReference type="EMBL" id="MDI1492138.1"/>
    </source>
</evidence>
<sequence>MAVEATGKVFRSYEPDEPGGPAEEPHASDDEEASESSRSESNSTIASLWDGKRSRGRSLLTLEYLVSTLLVFEVTNEHDAVYALLAIARDTVPQANDRDSNDETLAKIQEALEYFTQIKRYKVDYQEPFADICQTFVAFCIQKSKDSTRALDIICRPWAPAARRSISSPLPTWVSSLSGAAHIVLPRAGTYAITVRRNNADPLVGQPPSDQALERNYNAAKTKGVDRKSLRFKRRSDTGQWSLHVQGFKLAQVAETNDASQVGGIPSDWAYTGGWSYPFDEDPPNRFWRTLVANRGHNGKNPPVYYSRACKDSFDKGGWAAGSINLSELIHKERHSIITQFRRRVQAVIWNRYLITTEAKRHGFSGKVVKAGDLIYILYGCNVPVALRRQWKTKEDVMQACNDDLNSLIERIRTTFEEAFSERKARRKEKQETQRRFRQWEQQMRWQFRCGPGGNPTAKSRGTSSNPKETVPDDSCQQVGESLQQGSSVEDEQGEQNILPPAQGNPNATAEDPMTFREKEDGFMNLATRREFAAWLKERRLKGQLTKKEIEIREKYKFDFRLKWFREWKRCQNLKRCQEWKEFQEWKKKKAQKESGQKGKTIPSQEPKIDIRLTDDAYIRRHRDRFLKPYKVDKDAEELEKPDSKPAN</sequence>
<reference evidence="2" key="1">
    <citation type="journal article" date="2023" name="Genome Biol. Evol.">
        <title>First Whole Genome Sequence and Flow Cytometry Genome Size Data for the Lichen-Forming Fungus Ramalina farinacea (Ascomycota).</title>
        <authorList>
            <person name="Llewellyn T."/>
            <person name="Mian S."/>
            <person name="Hill R."/>
            <person name="Leitch I.J."/>
            <person name="Gaya E."/>
        </authorList>
    </citation>
    <scope>NUCLEOTIDE SEQUENCE</scope>
    <source>
        <strain evidence="2">LIQ254RAFAR</strain>
    </source>
</reference>
<dbReference type="InterPro" id="IPR052895">
    <property type="entry name" value="HetReg/Transcr_Mod"/>
</dbReference>
<dbReference type="PANTHER" id="PTHR24148">
    <property type="entry name" value="ANKYRIN REPEAT DOMAIN-CONTAINING PROTEIN 39 HOMOLOG-RELATED"/>
    <property type="match status" value="1"/>
</dbReference>
<organism evidence="2 3">
    <name type="scientific">Ramalina farinacea</name>
    <dbReference type="NCBI Taxonomy" id="258253"/>
    <lineage>
        <taxon>Eukaryota</taxon>
        <taxon>Fungi</taxon>
        <taxon>Dikarya</taxon>
        <taxon>Ascomycota</taxon>
        <taxon>Pezizomycotina</taxon>
        <taxon>Lecanoromycetes</taxon>
        <taxon>OSLEUM clade</taxon>
        <taxon>Lecanoromycetidae</taxon>
        <taxon>Lecanorales</taxon>
        <taxon>Lecanorineae</taxon>
        <taxon>Ramalinaceae</taxon>
        <taxon>Ramalina</taxon>
    </lineage>
</organism>
<protein>
    <submittedName>
        <fullName evidence="2">Uncharacterized protein</fullName>
    </submittedName>
</protein>
<dbReference type="PANTHER" id="PTHR24148:SF64">
    <property type="entry name" value="HETEROKARYON INCOMPATIBILITY DOMAIN-CONTAINING PROTEIN"/>
    <property type="match status" value="1"/>
</dbReference>
<feature type="region of interest" description="Disordered" evidence="1">
    <location>
        <begin position="589"/>
        <end position="609"/>
    </location>
</feature>
<dbReference type="EMBL" id="JAPUFD010000017">
    <property type="protein sequence ID" value="MDI1492138.1"/>
    <property type="molecule type" value="Genomic_DNA"/>
</dbReference>
<dbReference type="Proteomes" id="UP001161017">
    <property type="component" value="Unassembled WGS sequence"/>
</dbReference>
<feature type="region of interest" description="Disordered" evidence="1">
    <location>
        <begin position="448"/>
        <end position="513"/>
    </location>
</feature>
<proteinExistence type="predicted"/>
<comment type="caution">
    <text evidence="2">The sequence shown here is derived from an EMBL/GenBank/DDBJ whole genome shotgun (WGS) entry which is preliminary data.</text>
</comment>